<dbReference type="GO" id="GO:0051015">
    <property type="term" value="F:actin filament binding"/>
    <property type="evidence" value="ECO:0007669"/>
    <property type="project" value="InterPro"/>
</dbReference>
<feature type="non-terminal residue" evidence="3">
    <location>
        <position position="1"/>
    </location>
</feature>
<gene>
    <name evidence="3" type="ORF">SMN809_LOCUS29912</name>
</gene>
<evidence type="ECO:0000313" key="4">
    <source>
        <dbReference type="Proteomes" id="UP000676336"/>
    </source>
</evidence>
<protein>
    <submittedName>
        <fullName evidence="3">Uncharacterized protein</fullName>
    </submittedName>
</protein>
<dbReference type="AlphaFoldDB" id="A0A8S2VEJ7"/>
<dbReference type="Proteomes" id="UP000676336">
    <property type="component" value="Unassembled WGS sequence"/>
</dbReference>
<keyword evidence="2" id="KW-0963">Cytoplasm</keyword>
<comment type="caution">
    <text evidence="3">The sequence shown here is derived from an EMBL/GenBank/DDBJ whole genome shotgun (WGS) entry which is preliminary data.</text>
</comment>
<proteinExistence type="predicted"/>
<accession>A0A8S2VEJ7</accession>
<name>A0A8S2VEJ7_9BILA</name>
<dbReference type="EMBL" id="CAJOBI010054739">
    <property type="protein sequence ID" value="CAF4388830.1"/>
    <property type="molecule type" value="Genomic_DNA"/>
</dbReference>
<dbReference type="GO" id="GO:0007155">
    <property type="term" value="P:cell adhesion"/>
    <property type="evidence" value="ECO:0007669"/>
    <property type="project" value="InterPro"/>
</dbReference>
<dbReference type="GO" id="GO:0005737">
    <property type="term" value="C:cytoplasm"/>
    <property type="evidence" value="ECO:0007669"/>
    <property type="project" value="UniProtKB-SubCell"/>
</dbReference>
<comment type="subcellular location">
    <subcellularLocation>
        <location evidence="1">Cytoplasm</location>
    </subcellularLocation>
</comment>
<evidence type="ECO:0000256" key="1">
    <source>
        <dbReference type="ARBA" id="ARBA00004496"/>
    </source>
</evidence>
<evidence type="ECO:0000313" key="3">
    <source>
        <dbReference type="EMBL" id="CAF4388830.1"/>
    </source>
</evidence>
<reference evidence="3" key="1">
    <citation type="submission" date="2021-02" db="EMBL/GenBank/DDBJ databases">
        <authorList>
            <person name="Nowell W R."/>
        </authorList>
    </citation>
    <scope>NUCLEOTIDE SEQUENCE</scope>
</reference>
<dbReference type="InterPro" id="IPR036723">
    <property type="entry name" value="Alpha-catenin/vinculin-like_sf"/>
</dbReference>
<evidence type="ECO:0000256" key="2">
    <source>
        <dbReference type="ARBA" id="ARBA00022490"/>
    </source>
</evidence>
<dbReference type="SUPFAM" id="SSF47220">
    <property type="entry name" value="alpha-catenin/vinculin-like"/>
    <property type="match status" value="1"/>
</dbReference>
<sequence length="64" mass="7321">MQKVDAISQMMNRLLQLRAQSKGDNSEGASLSRNISQQLDDLYQSLEDTINLLRYTSDYQRPAT</sequence>
<dbReference type="Gene3D" id="1.20.120.810">
    <property type="entry name" value="Vinculin, Vh2 four-helix bundle"/>
    <property type="match status" value="1"/>
</dbReference>
<organism evidence="3 4">
    <name type="scientific">Rotaria magnacalcarata</name>
    <dbReference type="NCBI Taxonomy" id="392030"/>
    <lineage>
        <taxon>Eukaryota</taxon>
        <taxon>Metazoa</taxon>
        <taxon>Spiralia</taxon>
        <taxon>Gnathifera</taxon>
        <taxon>Rotifera</taxon>
        <taxon>Eurotatoria</taxon>
        <taxon>Bdelloidea</taxon>
        <taxon>Philodinida</taxon>
        <taxon>Philodinidae</taxon>
        <taxon>Rotaria</taxon>
    </lineage>
</organism>